<name>D8RXU4_SELML</name>
<dbReference type="OMA" id="ATHNYFL"/>
<dbReference type="STRING" id="88036.D8RXU4"/>
<reference evidence="6 7" key="1">
    <citation type="journal article" date="2011" name="Science">
        <title>The Selaginella genome identifies genetic changes associated with the evolution of vascular plants.</title>
        <authorList>
            <person name="Banks J.A."/>
            <person name="Nishiyama T."/>
            <person name="Hasebe M."/>
            <person name="Bowman J.L."/>
            <person name="Gribskov M."/>
            <person name="dePamphilis C."/>
            <person name="Albert V.A."/>
            <person name="Aono N."/>
            <person name="Aoyama T."/>
            <person name="Ambrose B.A."/>
            <person name="Ashton N.W."/>
            <person name="Axtell M.J."/>
            <person name="Barker E."/>
            <person name="Barker M.S."/>
            <person name="Bennetzen J.L."/>
            <person name="Bonawitz N.D."/>
            <person name="Chapple C."/>
            <person name="Cheng C."/>
            <person name="Correa L.G."/>
            <person name="Dacre M."/>
            <person name="DeBarry J."/>
            <person name="Dreyer I."/>
            <person name="Elias M."/>
            <person name="Engstrom E.M."/>
            <person name="Estelle M."/>
            <person name="Feng L."/>
            <person name="Finet C."/>
            <person name="Floyd S.K."/>
            <person name="Frommer W.B."/>
            <person name="Fujita T."/>
            <person name="Gramzow L."/>
            <person name="Gutensohn M."/>
            <person name="Harholt J."/>
            <person name="Hattori M."/>
            <person name="Heyl A."/>
            <person name="Hirai T."/>
            <person name="Hiwatashi Y."/>
            <person name="Ishikawa M."/>
            <person name="Iwata M."/>
            <person name="Karol K.G."/>
            <person name="Koehler B."/>
            <person name="Kolukisaoglu U."/>
            <person name="Kubo M."/>
            <person name="Kurata T."/>
            <person name="Lalonde S."/>
            <person name="Li K."/>
            <person name="Li Y."/>
            <person name="Litt A."/>
            <person name="Lyons E."/>
            <person name="Manning G."/>
            <person name="Maruyama T."/>
            <person name="Michael T.P."/>
            <person name="Mikami K."/>
            <person name="Miyazaki S."/>
            <person name="Morinaga S."/>
            <person name="Murata T."/>
            <person name="Mueller-Roeber B."/>
            <person name="Nelson D.R."/>
            <person name="Obara M."/>
            <person name="Oguri Y."/>
            <person name="Olmstead R.G."/>
            <person name="Onodera N."/>
            <person name="Petersen B.L."/>
            <person name="Pils B."/>
            <person name="Prigge M."/>
            <person name="Rensing S.A."/>
            <person name="Riano-Pachon D.M."/>
            <person name="Roberts A.W."/>
            <person name="Sato Y."/>
            <person name="Scheller H.V."/>
            <person name="Schulz B."/>
            <person name="Schulz C."/>
            <person name="Shakirov E.V."/>
            <person name="Shibagaki N."/>
            <person name="Shinohara N."/>
            <person name="Shippen D.E."/>
            <person name="Soerensen I."/>
            <person name="Sotooka R."/>
            <person name="Sugimoto N."/>
            <person name="Sugita M."/>
            <person name="Sumikawa N."/>
            <person name="Tanurdzic M."/>
            <person name="Theissen G."/>
            <person name="Ulvskov P."/>
            <person name="Wakazuki S."/>
            <person name="Weng J.K."/>
            <person name="Willats W.W."/>
            <person name="Wipf D."/>
            <person name="Wolf P.G."/>
            <person name="Yang L."/>
            <person name="Zimmer A.D."/>
            <person name="Zhu Q."/>
            <person name="Mitros T."/>
            <person name="Hellsten U."/>
            <person name="Loque D."/>
            <person name="Otillar R."/>
            <person name="Salamov A."/>
            <person name="Schmutz J."/>
            <person name="Shapiro H."/>
            <person name="Lindquist E."/>
            <person name="Lucas S."/>
            <person name="Rokhsar D."/>
            <person name="Grigoriev I.V."/>
        </authorList>
    </citation>
    <scope>NUCLEOTIDE SEQUENCE [LARGE SCALE GENOMIC DNA]</scope>
</reference>
<dbReference type="InParanoid" id="D8RXU4"/>
<comment type="function">
    <text evidence="5">Small GTPase required for proper localization of RNA polymerase II and III (RNAPII and RNAPIII). May act at an RNAP assembly step prior to nuclear import.</text>
</comment>
<protein>
    <recommendedName>
        <fullName evidence="5">GPN-loop GTPase 2</fullName>
    </recommendedName>
</protein>
<evidence type="ECO:0000256" key="2">
    <source>
        <dbReference type="ARBA" id="ARBA00022741"/>
    </source>
</evidence>
<dbReference type="PANTHER" id="PTHR21231:SF3">
    <property type="entry name" value="GPN-LOOP GTPASE 2"/>
    <property type="match status" value="1"/>
</dbReference>
<evidence type="ECO:0000256" key="4">
    <source>
        <dbReference type="ARBA" id="ARBA00023134"/>
    </source>
</evidence>
<keyword evidence="2 5" id="KW-0547">Nucleotide-binding</keyword>
<evidence type="ECO:0000256" key="5">
    <source>
        <dbReference type="RuleBase" id="RU365059"/>
    </source>
</evidence>
<comment type="similarity">
    <text evidence="1 5">Belongs to the GPN-loop GTPase family.</text>
</comment>
<keyword evidence="3 5" id="KW-0378">Hydrolase</keyword>
<gene>
    <name evidence="6" type="ORF">SELMODRAFT_104216</name>
</gene>
<evidence type="ECO:0000313" key="7">
    <source>
        <dbReference type="Proteomes" id="UP000001514"/>
    </source>
</evidence>
<evidence type="ECO:0000256" key="1">
    <source>
        <dbReference type="ARBA" id="ARBA00005290"/>
    </source>
</evidence>
<dbReference type="InterPro" id="IPR030231">
    <property type="entry name" value="Gpn2"/>
</dbReference>
<dbReference type="eggNOG" id="KOG1533">
    <property type="taxonomic scope" value="Eukaryota"/>
</dbReference>
<dbReference type="EMBL" id="GL377594">
    <property type="protein sequence ID" value="EFJ22976.1"/>
    <property type="molecule type" value="Genomic_DNA"/>
</dbReference>
<dbReference type="HOGENOM" id="CLU_037460_0_2_1"/>
<proteinExistence type="inferred from homology"/>
<dbReference type="GO" id="GO:0005525">
    <property type="term" value="F:GTP binding"/>
    <property type="evidence" value="ECO:0007669"/>
    <property type="project" value="UniProtKB-KW"/>
</dbReference>
<dbReference type="FunFam" id="3.40.50.300:FF:000338">
    <property type="entry name" value="GPN-loop GTPase 2"/>
    <property type="match status" value="1"/>
</dbReference>
<organism evidence="7">
    <name type="scientific">Selaginella moellendorffii</name>
    <name type="common">Spikemoss</name>
    <dbReference type="NCBI Taxonomy" id="88036"/>
    <lineage>
        <taxon>Eukaryota</taxon>
        <taxon>Viridiplantae</taxon>
        <taxon>Streptophyta</taxon>
        <taxon>Embryophyta</taxon>
        <taxon>Tracheophyta</taxon>
        <taxon>Lycopodiopsida</taxon>
        <taxon>Selaginellales</taxon>
        <taxon>Selaginellaceae</taxon>
        <taxon>Selaginella</taxon>
    </lineage>
</organism>
<dbReference type="KEGG" id="smo:SELMODRAFT_104216"/>
<comment type="subunit">
    <text evidence="5">Binds to RNA polymerase II (RNAPII).</text>
</comment>
<dbReference type="Proteomes" id="UP000001514">
    <property type="component" value="Unassembled WGS sequence"/>
</dbReference>
<dbReference type="CDD" id="cd17871">
    <property type="entry name" value="GPN2"/>
    <property type="match status" value="1"/>
</dbReference>
<keyword evidence="7" id="KW-1185">Reference proteome</keyword>
<dbReference type="PANTHER" id="PTHR21231">
    <property type="entry name" value="XPA-BINDING PROTEIN 1-RELATED"/>
    <property type="match status" value="1"/>
</dbReference>
<evidence type="ECO:0000313" key="6">
    <source>
        <dbReference type="EMBL" id="EFJ22976.1"/>
    </source>
</evidence>
<dbReference type="Gene3D" id="3.40.50.300">
    <property type="entry name" value="P-loop containing nucleotide triphosphate hydrolases"/>
    <property type="match status" value="1"/>
</dbReference>
<dbReference type="Gramene" id="EFJ22976">
    <property type="protein sequence ID" value="EFJ22976"/>
    <property type="gene ID" value="SELMODRAFT_104216"/>
</dbReference>
<accession>D8RXU4</accession>
<dbReference type="SUPFAM" id="SSF52540">
    <property type="entry name" value="P-loop containing nucleoside triphosphate hydrolases"/>
    <property type="match status" value="1"/>
</dbReference>
<evidence type="ECO:0000256" key="3">
    <source>
        <dbReference type="ARBA" id="ARBA00022801"/>
    </source>
</evidence>
<keyword evidence="4 5" id="KW-0342">GTP-binding</keyword>
<dbReference type="Pfam" id="PF03029">
    <property type="entry name" value="ATP_bind_1"/>
    <property type="match status" value="1"/>
</dbReference>
<dbReference type="AlphaFoldDB" id="D8RXU4"/>
<dbReference type="GO" id="GO:0003924">
    <property type="term" value="F:GTPase activity"/>
    <property type="evidence" value="ECO:0000318"/>
    <property type="project" value="GO_Central"/>
</dbReference>
<dbReference type="InterPro" id="IPR004130">
    <property type="entry name" value="Gpn"/>
</dbReference>
<sequence length="334" mass="38317">MVFGQIVIGPPGSGKTTYCNGLQQFLGLIGRKTAVINLDPANDWLPYECAVNIAELVRLEDVMNQYNLGPNGGLIYCMDYLMMNIDWLKNKLKPLEKDHYFLFDFPGQVELFTLHSNAKKVIDEMTTKWDYRLAAVHLVDAHLCSDPGKFISASLLSLNTMMHLELPHVNVLSKIDLIEQYGKLAYNLEFYTDLQDLSYLVDHLDQNPRMAKYRKLTEGLCELVGDYSLVSFTTLNIQDKESVADLMKLVDKCNGYIFSGIEGNMREFSKIAAGPLNWDYYRYPFFLSICFYRFFVSSPSLITGRYKCCCSRKVHGRQLTVWYIGLLVLRLDSF</sequence>
<dbReference type="InterPro" id="IPR027417">
    <property type="entry name" value="P-loop_NTPase"/>
</dbReference>
<dbReference type="FunCoup" id="D8RXU4">
    <property type="interactions" value="4705"/>
</dbReference>